<dbReference type="Proteomes" id="UP000308600">
    <property type="component" value="Unassembled WGS sequence"/>
</dbReference>
<reference evidence="1 2" key="1">
    <citation type="journal article" date="2019" name="Nat. Ecol. Evol.">
        <title>Megaphylogeny resolves global patterns of mushroom evolution.</title>
        <authorList>
            <person name="Varga T."/>
            <person name="Krizsan K."/>
            <person name="Foldi C."/>
            <person name="Dima B."/>
            <person name="Sanchez-Garcia M."/>
            <person name="Sanchez-Ramirez S."/>
            <person name="Szollosi G.J."/>
            <person name="Szarkandi J.G."/>
            <person name="Papp V."/>
            <person name="Albert L."/>
            <person name="Andreopoulos W."/>
            <person name="Angelini C."/>
            <person name="Antonin V."/>
            <person name="Barry K.W."/>
            <person name="Bougher N.L."/>
            <person name="Buchanan P."/>
            <person name="Buyck B."/>
            <person name="Bense V."/>
            <person name="Catcheside P."/>
            <person name="Chovatia M."/>
            <person name="Cooper J."/>
            <person name="Damon W."/>
            <person name="Desjardin D."/>
            <person name="Finy P."/>
            <person name="Geml J."/>
            <person name="Haridas S."/>
            <person name="Hughes K."/>
            <person name="Justo A."/>
            <person name="Karasinski D."/>
            <person name="Kautmanova I."/>
            <person name="Kiss B."/>
            <person name="Kocsube S."/>
            <person name="Kotiranta H."/>
            <person name="LaButti K.M."/>
            <person name="Lechner B.E."/>
            <person name="Liimatainen K."/>
            <person name="Lipzen A."/>
            <person name="Lukacs Z."/>
            <person name="Mihaltcheva S."/>
            <person name="Morgado L.N."/>
            <person name="Niskanen T."/>
            <person name="Noordeloos M.E."/>
            <person name="Ohm R.A."/>
            <person name="Ortiz-Santana B."/>
            <person name="Ovrebo C."/>
            <person name="Racz N."/>
            <person name="Riley R."/>
            <person name="Savchenko A."/>
            <person name="Shiryaev A."/>
            <person name="Soop K."/>
            <person name="Spirin V."/>
            <person name="Szebenyi C."/>
            <person name="Tomsovsky M."/>
            <person name="Tulloss R.E."/>
            <person name="Uehling J."/>
            <person name="Grigoriev I.V."/>
            <person name="Vagvolgyi C."/>
            <person name="Papp T."/>
            <person name="Martin F.M."/>
            <person name="Miettinen O."/>
            <person name="Hibbett D.S."/>
            <person name="Nagy L.G."/>
        </authorList>
    </citation>
    <scope>NUCLEOTIDE SEQUENCE [LARGE SCALE GENOMIC DNA]</scope>
    <source>
        <strain evidence="1 2">NL-1719</strain>
    </source>
</reference>
<protein>
    <submittedName>
        <fullName evidence="1">Uncharacterized protein</fullName>
    </submittedName>
</protein>
<name>A0ACD3A2R9_9AGAR</name>
<keyword evidence="2" id="KW-1185">Reference proteome</keyword>
<dbReference type="EMBL" id="ML208844">
    <property type="protein sequence ID" value="TFK60025.1"/>
    <property type="molecule type" value="Genomic_DNA"/>
</dbReference>
<organism evidence="1 2">
    <name type="scientific">Pluteus cervinus</name>
    <dbReference type="NCBI Taxonomy" id="181527"/>
    <lineage>
        <taxon>Eukaryota</taxon>
        <taxon>Fungi</taxon>
        <taxon>Dikarya</taxon>
        <taxon>Basidiomycota</taxon>
        <taxon>Agaricomycotina</taxon>
        <taxon>Agaricomycetes</taxon>
        <taxon>Agaricomycetidae</taxon>
        <taxon>Agaricales</taxon>
        <taxon>Pluteineae</taxon>
        <taxon>Pluteaceae</taxon>
        <taxon>Pluteus</taxon>
    </lineage>
</organism>
<sequence length="119" mass="14154">YQDLRIEWCKSRARANRWQEEILLLQEEMKRVLRFFESQAQSWKLRAKFQPKNGGNDGRYAYACQQAALQEALKAHFQELWKDVDEMVQLKDKAVGKVRNPSPQLETIDEEEMMDCTED</sequence>
<evidence type="ECO:0000313" key="1">
    <source>
        <dbReference type="EMBL" id="TFK60025.1"/>
    </source>
</evidence>
<proteinExistence type="predicted"/>
<accession>A0ACD3A2R9</accession>
<feature type="non-terminal residue" evidence="1">
    <location>
        <position position="1"/>
    </location>
</feature>
<gene>
    <name evidence="1" type="ORF">BDN72DRAFT_779929</name>
</gene>
<evidence type="ECO:0000313" key="2">
    <source>
        <dbReference type="Proteomes" id="UP000308600"/>
    </source>
</evidence>